<dbReference type="STRING" id="333673.A0A3M0KRF3"/>
<dbReference type="OrthoDB" id="361693at2759"/>
<accession>A0A3M0KRF3</accession>
<keyword evidence="2" id="KW-1185">Reference proteome</keyword>
<organism evidence="1 2">
    <name type="scientific">Hirundo rustica rustica</name>
    <dbReference type="NCBI Taxonomy" id="333673"/>
    <lineage>
        <taxon>Eukaryota</taxon>
        <taxon>Metazoa</taxon>
        <taxon>Chordata</taxon>
        <taxon>Craniata</taxon>
        <taxon>Vertebrata</taxon>
        <taxon>Euteleostomi</taxon>
        <taxon>Archelosauria</taxon>
        <taxon>Archosauria</taxon>
        <taxon>Dinosauria</taxon>
        <taxon>Saurischia</taxon>
        <taxon>Theropoda</taxon>
        <taxon>Coelurosauria</taxon>
        <taxon>Aves</taxon>
        <taxon>Neognathae</taxon>
        <taxon>Neoaves</taxon>
        <taxon>Telluraves</taxon>
        <taxon>Australaves</taxon>
        <taxon>Passeriformes</taxon>
        <taxon>Sylvioidea</taxon>
        <taxon>Hirundinidae</taxon>
        <taxon>Hirundo</taxon>
    </lineage>
</organism>
<sequence>MFNEDASEEGPSKSRVSLSDPVYEKRLLQSRNVNLGDNRLAECVIVVHPAPTPGSTLSFYLWMSETVILSLNKIPNFDLSNLVHRIYYRLILPRPGTHLFQFFKVLLKCARKQNEQAPSRWGLSQELRVTREQAMPSLVGHHLGHRWWQSLPIVQGSSPPLSPSFRKEREKNVWLNMGSSPYDDLDETIVCILNNFTENTKLDGSVVLLKSRKALQRDLDRLDPWAEVNSSGLYLKEGRNWSTEPAAVLLD</sequence>
<evidence type="ECO:0000313" key="2">
    <source>
        <dbReference type="Proteomes" id="UP000269221"/>
    </source>
</evidence>
<protein>
    <submittedName>
        <fullName evidence="1">Uncharacterized protein</fullName>
    </submittedName>
</protein>
<dbReference type="EMBL" id="QRBI01000104">
    <property type="protein sequence ID" value="RMC15838.1"/>
    <property type="molecule type" value="Genomic_DNA"/>
</dbReference>
<proteinExistence type="predicted"/>
<reference evidence="1 2" key="1">
    <citation type="submission" date="2018-07" db="EMBL/GenBank/DDBJ databases">
        <title>A high quality draft genome assembly of the barn swallow (H. rustica rustica).</title>
        <authorList>
            <person name="Formenti G."/>
            <person name="Chiara M."/>
            <person name="Poveda L."/>
            <person name="Francoijs K.-J."/>
            <person name="Bonisoli-Alquati A."/>
            <person name="Canova L."/>
            <person name="Gianfranceschi L."/>
            <person name="Horner D.S."/>
            <person name="Saino N."/>
        </authorList>
    </citation>
    <scope>NUCLEOTIDE SEQUENCE [LARGE SCALE GENOMIC DNA]</scope>
    <source>
        <strain evidence="1">Chelidonia</strain>
        <tissue evidence="1">Blood</tissue>
    </source>
</reference>
<dbReference type="AlphaFoldDB" id="A0A3M0KRF3"/>
<dbReference type="Proteomes" id="UP000269221">
    <property type="component" value="Unassembled WGS sequence"/>
</dbReference>
<evidence type="ECO:0000313" key="1">
    <source>
        <dbReference type="EMBL" id="RMC15838.1"/>
    </source>
</evidence>
<name>A0A3M0KRF3_HIRRU</name>
<gene>
    <name evidence="1" type="ORF">DUI87_08042</name>
</gene>
<comment type="caution">
    <text evidence="1">The sequence shown here is derived from an EMBL/GenBank/DDBJ whole genome shotgun (WGS) entry which is preliminary data.</text>
</comment>